<evidence type="ECO:0000256" key="1">
    <source>
        <dbReference type="ARBA" id="ARBA00022574"/>
    </source>
</evidence>
<evidence type="ECO:0000313" key="6">
    <source>
        <dbReference type="Proteomes" id="UP000799429"/>
    </source>
</evidence>
<name>A0A9P4VSV1_9PEZI</name>
<feature type="repeat" description="WD" evidence="4">
    <location>
        <begin position="173"/>
        <end position="205"/>
    </location>
</feature>
<dbReference type="PANTHER" id="PTHR19920">
    <property type="entry name" value="WD40 PROTEIN CIAO1"/>
    <property type="match status" value="1"/>
</dbReference>
<dbReference type="GO" id="GO:0097361">
    <property type="term" value="C:cytosolic [4Fe-4S] assembly targeting complex"/>
    <property type="evidence" value="ECO:0007669"/>
    <property type="project" value="InterPro"/>
</dbReference>
<feature type="repeat" description="WD" evidence="4">
    <location>
        <begin position="311"/>
        <end position="343"/>
    </location>
</feature>
<dbReference type="Gene3D" id="2.130.10.10">
    <property type="entry name" value="YVTN repeat-like/Quinoprotein amine dehydrogenase"/>
    <property type="match status" value="1"/>
</dbReference>
<keyword evidence="6" id="KW-1185">Reference proteome</keyword>
<dbReference type="InterPro" id="IPR036322">
    <property type="entry name" value="WD40_repeat_dom_sf"/>
</dbReference>
<comment type="function">
    <text evidence="3">Essential component of the cytosolic iron-sulfur (Fe/S) protein assembly machinery. Required for the maturation of extramitochondrial Fe/S proteins.</text>
</comment>
<evidence type="ECO:0000256" key="2">
    <source>
        <dbReference type="ARBA" id="ARBA00022737"/>
    </source>
</evidence>
<organism evidence="5 6">
    <name type="scientific">Patellaria atrata CBS 101060</name>
    <dbReference type="NCBI Taxonomy" id="1346257"/>
    <lineage>
        <taxon>Eukaryota</taxon>
        <taxon>Fungi</taxon>
        <taxon>Dikarya</taxon>
        <taxon>Ascomycota</taxon>
        <taxon>Pezizomycotina</taxon>
        <taxon>Dothideomycetes</taxon>
        <taxon>Dothideomycetes incertae sedis</taxon>
        <taxon>Patellariales</taxon>
        <taxon>Patellariaceae</taxon>
        <taxon>Patellaria</taxon>
    </lineage>
</organism>
<accession>A0A9P4VSV1</accession>
<dbReference type="PROSITE" id="PS50082">
    <property type="entry name" value="WD_REPEATS_2"/>
    <property type="match status" value="4"/>
</dbReference>
<feature type="repeat" description="WD" evidence="4">
    <location>
        <begin position="406"/>
        <end position="429"/>
    </location>
</feature>
<dbReference type="InterPro" id="IPR015943">
    <property type="entry name" value="WD40/YVTN_repeat-like_dom_sf"/>
</dbReference>
<protein>
    <recommendedName>
        <fullName evidence="3">Probable cytosolic iron-sulfur protein assembly protein 1</fullName>
    </recommendedName>
</protein>
<dbReference type="HAMAP" id="MF_03037">
    <property type="entry name" value="ciao1"/>
    <property type="match status" value="1"/>
</dbReference>
<keyword evidence="2" id="KW-0677">Repeat</keyword>
<dbReference type="OrthoDB" id="284782at2759"/>
<comment type="caution">
    <text evidence="5">The sequence shown here is derived from an EMBL/GenBank/DDBJ whole genome shotgun (WGS) entry which is preliminary data.</text>
</comment>
<dbReference type="InterPro" id="IPR028608">
    <property type="entry name" value="CIAO1/Cia1"/>
</dbReference>
<dbReference type="SMART" id="SM00320">
    <property type="entry name" value="WD40"/>
    <property type="match status" value="7"/>
</dbReference>
<gene>
    <name evidence="3" type="primary">CIA1</name>
    <name evidence="5" type="ORF">M501DRAFT_930453</name>
</gene>
<sequence length="429" mass="48190">MPSHLTLLSPLRPPCSTRTWLSAPHPTLPLLATASSDRTVRVYSLTSFTLLSTISGGHKRSIRTCAWKPGTKGESVLATGSFDASAGIWRKWERGSSGLVRDPDDIDGGGDYDGGEDEEDEYNFSVLLDGHDSEIKSVAWSSGGQYLATCSRDKTVWIWEELEDDNFETIAVLNEHEGDVKFVCWHPSEDLLASSSYDDTVRLYKEDLDDWTAVACLSGHEGTVWCVDFEGDKPRVGLKDGKELSEEQKKFIEERERSGPRLASSSDDMTIRIWRRRTREGQNGTSSHDRIPSILKSNSIEEDWYEEAQLPKTHDRAIYAVSWSKKSGLIVSTGSDGKILVYQERWKSPKETTESHSPGAESMDVDKLSISTATEWVIIAEVEGAHDVFEVNHVNWARRYDRGRRNDEEEVIITTGDDGEVKVWTLDHD</sequence>
<reference evidence="5" key="1">
    <citation type="journal article" date="2020" name="Stud. Mycol.">
        <title>101 Dothideomycetes genomes: a test case for predicting lifestyles and emergence of pathogens.</title>
        <authorList>
            <person name="Haridas S."/>
            <person name="Albert R."/>
            <person name="Binder M."/>
            <person name="Bloem J."/>
            <person name="Labutti K."/>
            <person name="Salamov A."/>
            <person name="Andreopoulos B."/>
            <person name="Baker S."/>
            <person name="Barry K."/>
            <person name="Bills G."/>
            <person name="Bluhm B."/>
            <person name="Cannon C."/>
            <person name="Castanera R."/>
            <person name="Culley D."/>
            <person name="Daum C."/>
            <person name="Ezra D."/>
            <person name="Gonzalez J."/>
            <person name="Henrissat B."/>
            <person name="Kuo A."/>
            <person name="Liang C."/>
            <person name="Lipzen A."/>
            <person name="Lutzoni F."/>
            <person name="Magnuson J."/>
            <person name="Mondo S."/>
            <person name="Nolan M."/>
            <person name="Ohm R."/>
            <person name="Pangilinan J."/>
            <person name="Park H.-J."/>
            <person name="Ramirez L."/>
            <person name="Alfaro M."/>
            <person name="Sun H."/>
            <person name="Tritt A."/>
            <person name="Yoshinaga Y."/>
            <person name="Zwiers L.-H."/>
            <person name="Turgeon B."/>
            <person name="Goodwin S."/>
            <person name="Spatafora J."/>
            <person name="Crous P."/>
            <person name="Grigoriev I."/>
        </authorList>
    </citation>
    <scope>NUCLEOTIDE SEQUENCE</scope>
    <source>
        <strain evidence="5">CBS 101060</strain>
    </source>
</reference>
<dbReference type="AlphaFoldDB" id="A0A9P4VSV1"/>
<dbReference type="EMBL" id="MU006092">
    <property type="protein sequence ID" value="KAF2840810.1"/>
    <property type="molecule type" value="Genomic_DNA"/>
</dbReference>
<proteinExistence type="inferred from homology"/>
<dbReference type="FunFam" id="2.130.10.10:FF:000816">
    <property type="entry name" value="Probable cytosolic iron-sulfur protein assembly protein 1"/>
    <property type="match status" value="1"/>
</dbReference>
<dbReference type="SUPFAM" id="SSF50978">
    <property type="entry name" value="WD40 repeat-like"/>
    <property type="match status" value="1"/>
</dbReference>
<dbReference type="Proteomes" id="UP000799429">
    <property type="component" value="Unassembled WGS sequence"/>
</dbReference>
<dbReference type="PROSITE" id="PS50294">
    <property type="entry name" value="WD_REPEATS_REGION"/>
    <property type="match status" value="2"/>
</dbReference>
<dbReference type="GO" id="GO:0016226">
    <property type="term" value="P:iron-sulfur cluster assembly"/>
    <property type="evidence" value="ECO:0007669"/>
    <property type="project" value="UniProtKB-UniRule"/>
</dbReference>
<dbReference type="Pfam" id="PF00400">
    <property type="entry name" value="WD40"/>
    <property type="match status" value="5"/>
</dbReference>
<evidence type="ECO:0000256" key="3">
    <source>
        <dbReference type="HAMAP-Rule" id="MF_03037"/>
    </source>
</evidence>
<comment type="similarity">
    <text evidence="3">Belongs to the WD repeat CIA1 family.</text>
</comment>
<dbReference type="InterPro" id="IPR001680">
    <property type="entry name" value="WD40_rpt"/>
</dbReference>
<feature type="repeat" description="WD" evidence="4">
    <location>
        <begin position="128"/>
        <end position="160"/>
    </location>
</feature>
<dbReference type="PANTHER" id="PTHR19920:SF0">
    <property type="entry name" value="CYTOSOLIC IRON-SULFUR PROTEIN ASSEMBLY PROTEIN CIAO1-RELATED"/>
    <property type="match status" value="1"/>
</dbReference>
<evidence type="ECO:0000256" key="4">
    <source>
        <dbReference type="PROSITE-ProRule" id="PRU00221"/>
    </source>
</evidence>
<evidence type="ECO:0000313" key="5">
    <source>
        <dbReference type="EMBL" id="KAF2840810.1"/>
    </source>
</evidence>
<keyword evidence="1 4" id="KW-0853">WD repeat</keyword>